<keyword evidence="1" id="KW-0547">Nucleotide-binding</keyword>
<dbReference type="PANTHER" id="PTHR13748">
    <property type="entry name" value="COBW-RELATED"/>
    <property type="match status" value="1"/>
</dbReference>
<dbReference type="CDD" id="cd03112">
    <property type="entry name" value="CobW-like"/>
    <property type="match status" value="1"/>
</dbReference>
<keyword evidence="3" id="KW-0143">Chaperone</keyword>
<proteinExistence type="inferred from homology"/>
<sequence>MPVPILLVTGFLGAGKTTVVNHLLAHAEGRRIAAVVNDFGAINIDAELIAGASDGVVSLANGCICCSLEGDLLRTLSTLLRRDPKPDYIVIETSGVADPADIVRNLMDPVILREALLETVLCVMDAGTPPAALDDALQRSQLRVADIVALSKLDLADEGAGMRMRAAIRAQRVPAMVVDAPHGAIPSALLFPTHVDRAPAPRTPGPKRPAEDRFETLSWTSEHPLSLPRLQQAIARLAPKLARAKGLFETVEQPGRQMVFQFAGGRATLAPGDAPAPGVPRAGIVFIAELGVLSKAELDSIMAACVADEKGSEGGIGFG</sequence>
<comment type="catalytic activity">
    <reaction evidence="6">
        <text>GTP + H2O = GDP + phosphate + H(+)</text>
        <dbReference type="Rhea" id="RHEA:19669"/>
        <dbReference type="ChEBI" id="CHEBI:15377"/>
        <dbReference type="ChEBI" id="CHEBI:15378"/>
        <dbReference type="ChEBI" id="CHEBI:37565"/>
        <dbReference type="ChEBI" id="CHEBI:43474"/>
        <dbReference type="ChEBI" id="CHEBI:58189"/>
    </reaction>
    <physiologicalReaction direction="left-to-right" evidence="6">
        <dbReference type="Rhea" id="RHEA:19670"/>
    </physiologicalReaction>
</comment>
<keyword evidence="2" id="KW-0378">Hydrolase</keyword>
<dbReference type="GO" id="GO:0000166">
    <property type="term" value="F:nucleotide binding"/>
    <property type="evidence" value="ECO:0007669"/>
    <property type="project" value="UniProtKB-KW"/>
</dbReference>
<comment type="caution">
    <text evidence="8">The sequence shown here is derived from an EMBL/GenBank/DDBJ whole genome shotgun (WGS) entry which is preliminary data.</text>
</comment>
<dbReference type="SUPFAM" id="SSF90002">
    <property type="entry name" value="Hypothetical protein YjiA, C-terminal domain"/>
    <property type="match status" value="1"/>
</dbReference>
<name>A0A4Y9KVF3_9BRAD</name>
<dbReference type="InterPro" id="IPR003495">
    <property type="entry name" value="CobW/HypB/UreG_nucleotide-bd"/>
</dbReference>
<dbReference type="AlphaFoldDB" id="A0A4Y9KVF3"/>
<dbReference type="InterPro" id="IPR051316">
    <property type="entry name" value="Zinc-reg_GTPase_activator"/>
</dbReference>
<dbReference type="GO" id="GO:0005737">
    <property type="term" value="C:cytoplasm"/>
    <property type="evidence" value="ECO:0007669"/>
    <property type="project" value="TreeGrafter"/>
</dbReference>
<dbReference type="Proteomes" id="UP000298225">
    <property type="component" value="Unassembled WGS sequence"/>
</dbReference>
<dbReference type="SMART" id="SM00833">
    <property type="entry name" value="CobW_C"/>
    <property type="match status" value="1"/>
</dbReference>
<evidence type="ECO:0000313" key="8">
    <source>
        <dbReference type="EMBL" id="TFV35348.1"/>
    </source>
</evidence>
<evidence type="ECO:0000259" key="7">
    <source>
        <dbReference type="SMART" id="SM00833"/>
    </source>
</evidence>
<comment type="function">
    <text evidence="5">Zinc chaperone that directly transfers zinc cofactor to target proteins, thereby activating them. Zinc is transferred from the CXCC motif in the GTPase domain to the zinc binding site in target proteins in a process requiring GTP hydrolysis.</text>
</comment>
<evidence type="ECO:0000256" key="6">
    <source>
        <dbReference type="ARBA" id="ARBA00049117"/>
    </source>
</evidence>
<evidence type="ECO:0000256" key="4">
    <source>
        <dbReference type="ARBA" id="ARBA00034320"/>
    </source>
</evidence>
<evidence type="ECO:0000256" key="1">
    <source>
        <dbReference type="ARBA" id="ARBA00022741"/>
    </source>
</evidence>
<evidence type="ECO:0000256" key="2">
    <source>
        <dbReference type="ARBA" id="ARBA00022801"/>
    </source>
</evidence>
<feature type="domain" description="CobW C-terminal" evidence="7">
    <location>
        <begin position="214"/>
        <end position="306"/>
    </location>
</feature>
<reference evidence="8 9" key="1">
    <citation type="submission" date="2019-03" db="EMBL/GenBank/DDBJ databases">
        <title>Bradyrhizobium strains diversity isolated from Chamaecrista fasciculata.</title>
        <authorList>
            <person name="Urquiaga M.C.O."/>
            <person name="Hungria M."/>
            <person name="Delamuta J.R.M."/>
        </authorList>
    </citation>
    <scope>NUCLEOTIDE SEQUENCE [LARGE SCALE GENOMIC DNA]</scope>
    <source>
        <strain evidence="8 9">CNPSo 3424</strain>
    </source>
</reference>
<gene>
    <name evidence="8" type="ORF">E4K66_27955</name>
</gene>
<organism evidence="8 9">
    <name type="scientific">Bradyrhizobium frederickii</name>
    <dbReference type="NCBI Taxonomy" id="2560054"/>
    <lineage>
        <taxon>Bacteria</taxon>
        <taxon>Pseudomonadati</taxon>
        <taxon>Pseudomonadota</taxon>
        <taxon>Alphaproteobacteria</taxon>
        <taxon>Hyphomicrobiales</taxon>
        <taxon>Nitrobacteraceae</taxon>
        <taxon>Bradyrhizobium</taxon>
    </lineage>
</organism>
<dbReference type="RefSeq" id="WP_135170882.1">
    <property type="nucleotide sequence ID" value="NZ_SPQU01000015.1"/>
</dbReference>
<dbReference type="SUPFAM" id="SSF52540">
    <property type="entry name" value="P-loop containing nucleoside triphosphate hydrolases"/>
    <property type="match status" value="1"/>
</dbReference>
<evidence type="ECO:0000313" key="9">
    <source>
        <dbReference type="Proteomes" id="UP000298225"/>
    </source>
</evidence>
<protein>
    <submittedName>
        <fullName evidence="8">GTP-binding protein</fullName>
    </submittedName>
</protein>
<dbReference type="Gene3D" id="3.30.1220.10">
    <property type="entry name" value="CobW-like, C-terminal domain"/>
    <property type="match status" value="1"/>
</dbReference>
<dbReference type="Gene3D" id="3.40.50.300">
    <property type="entry name" value="P-loop containing nucleotide triphosphate hydrolases"/>
    <property type="match status" value="1"/>
</dbReference>
<dbReference type="Pfam" id="PF02492">
    <property type="entry name" value="cobW"/>
    <property type="match status" value="1"/>
</dbReference>
<dbReference type="InterPro" id="IPR036627">
    <property type="entry name" value="CobW-likC_sf"/>
</dbReference>
<dbReference type="GO" id="GO:0016787">
    <property type="term" value="F:hydrolase activity"/>
    <property type="evidence" value="ECO:0007669"/>
    <property type="project" value="UniProtKB-KW"/>
</dbReference>
<evidence type="ECO:0000256" key="3">
    <source>
        <dbReference type="ARBA" id="ARBA00023186"/>
    </source>
</evidence>
<dbReference type="OrthoDB" id="9808822at2"/>
<dbReference type="PANTHER" id="PTHR13748:SF62">
    <property type="entry name" value="COBW DOMAIN-CONTAINING PROTEIN"/>
    <property type="match status" value="1"/>
</dbReference>
<dbReference type="InterPro" id="IPR027417">
    <property type="entry name" value="P-loop_NTPase"/>
</dbReference>
<dbReference type="InterPro" id="IPR011629">
    <property type="entry name" value="CobW-like_C"/>
</dbReference>
<keyword evidence="9" id="KW-1185">Reference proteome</keyword>
<dbReference type="Pfam" id="PF07683">
    <property type="entry name" value="CobW_C"/>
    <property type="match status" value="1"/>
</dbReference>
<comment type="similarity">
    <text evidence="4">Belongs to the SIMIBI class G3E GTPase family. ZNG1 subfamily.</text>
</comment>
<accession>A0A4Y9KVF3</accession>
<evidence type="ECO:0000256" key="5">
    <source>
        <dbReference type="ARBA" id="ARBA00045658"/>
    </source>
</evidence>
<dbReference type="EMBL" id="SPQU01000015">
    <property type="protein sequence ID" value="TFV35348.1"/>
    <property type="molecule type" value="Genomic_DNA"/>
</dbReference>